<accession>A0A087BLI1</accession>
<evidence type="ECO:0000313" key="2">
    <source>
        <dbReference type="Proteomes" id="UP000029024"/>
    </source>
</evidence>
<proteinExistence type="predicted"/>
<comment type="caution">
    <text evidence="1">The sequence shown here is derived from an EMBL/GenBank/DDBJ whole genome shotgun (WGS) entry which is preliminary data.</text>
</comment>
<gene>
    <name evidence="1" type="ORF">BLSS_1019</name>
</gene>
<evidence type="ECO:0008006" key="3">
    <source>
        <dbReference type="Google" id="ProtNLM"/>
    </source>
</evidence>
<dbReference type="EMBL" id="JGZA01000007">
    <property type="protein sequence ID" value="KFI71881.1"/>
    <property type="molecule type" value="Genomic_DNA"/>
</dbReference>
<dbReference type="Proteomes" id="UP000029024">
    <property type="component" value="Unassembled WGS sequence"/>
</dbReference>
<reference evidence="1 2" key="1">
    <citation type="submission" date="2014-03" db="EMBL/GenBank/DDBJ databases">
        <title>Genomics of Bifidobacteria.</title>
        <authorList>
            <person name="Ventura M."/>
            <person name="Milani C."/>
            <person name="Lugli G.A."/>
        </authorList>
    </citation>
    <scope>NUCLEOTIDE SEQUENCE [LARGE SCALE GENOMIC DNA]</scope>
    <source>
        <strain evidence="1 2">LMG 21814</strain>
    </source>
</reference>
<dbReference type="RefSeq" id="WP_032683442.1">
    <property type="nucleotide sequence ID" value="NZ_JGZA01000007.1"/>
</dbReference>
<dbReference type="AlphaFoldDB" id="A0A087BLI1"/>
<sequence>MTIKTIDEHAYEIVTEEGTFAVCKDTLAKFDATKHEHGVAACGRCGCCFTGDCCDDTGCEHNHTEECGGKACLHTCHENREGHECAFCHLAFDTNEKCHDEILADLKELKAELAV</sequence>
<protein>
    <recommendedName>
        <fullName evidence="3">Lectin-C</fullName>
    </recommendedName>
</protein>
<evidence type="ECO:0000313" key="1">
    <source>
        <dbReference type="EMBL" id="KFI71881.1"/>
    </source>
</evidence>
<name>A0A087BLI1_BIFLN</name>
<organism evidence="1 2">
    <name type="scientific">Bifidobacterium longum subsp. suis</name>
    <dbReference type="NCBI Taxonomy" id="1695"/>
    <lineage>
        <taxon>Bacteria</taxon>
        <taxon>Bacillati</taxon>
        <taxon>Actinomycetota</taxon>
        <taxon>Actinomycetes</taxon>
        <taxon>Bifidobacteriales</taxon>
        <taxon>Bifidobacteriaceae</taxon>
        <taxon>Bifidobacterium</taxon>
    </lineage>
</organism>